<evidence type="ECO:0000313" key="3">
    <source>
        <dbReference type="Proteomes" id="UP000516404"/>
    </source>
</evidence>
<dbReference type="GO" id="GO:0051920">
    <property type="term" value="F:peroxiredoxin activity"/>
    <property type="evidence" value="ECO:0007669"/>
    <property type="project" value="InterPro"/>
</dbReference>
<dbReference type="InterPro" id="IPR052512">
    <property type="entry name" value="4CMD/NDH-1_regulator"/>
</dbReference>
<name>A0A7H2BGU5_9MICC</name>
<accession>A0A7H2BGU5</accession>
<protein>
    <submittedName>
        <fullName evidence="2">Carboxymuconolactone decarboxylase family protein</fullName>
    </submittedName>
</protein>
<feature type="domain" description="Carboxymuconolactone decarboxylase-like" evidence="1">
    <location>
        <begin position="147"/>
        <end position="226"/>
    </location>
</feature>
<dbReference type="EMBL" id="CP061539">
    <property type="protein sequence ID" value="QNV38891.1"/>
    <property type="molecule type" value="Genomic_DNA"/>
</dbReference>
<dbReference type="AlphaFoldDB" id="A0A7H2BGU5"/>
<feature type="domain" description="Carboxymuconolactone decarboxylase-like" evidence="1">
    <location>
        <begin position="6"/>
        <end position="86"/>
    </location>
</feature>
<dbReference type="InterPro" id="IPR029032">
    <property type="entry name" value="AhpD-like"/>
</dbReference>
<keyword evidence="3" id="KW-1185">Reference proteome</keyword>
<dbReference type="InterPro" id="IPR003779">
    <property type="entry name" value="CMD-like"/>
</dbReference>
<dbReference type="SUPFAM" id="SSF69118">
    <property type="entry name" value="AhpD-like"/>
    <property type="match status" value="1"/>
</dbReference>
<dbReference type="Proteomes" id="UP000516404">
    <property type="component" value="Chromosome"/>
</dbReference>
<evidence type="ECO:0000259" key="1">
    <source>
        <dbReference type="Pfam" id="PF02627"/>
    </source>
</evidence>
<proteinExistence type="predicted"/>
<evidence type="ECO:0000313" key="2">
    <source>
        <dbReference type="EMBL" id="QNV38891.1"/>
    </source>
</evidence>
<dbReference type="PANTHER" id="PTHR33570:SF2">
    <property type="entry name" value="CARBOXYMUCONOLACTONE DECARBOXYLASE-LIKE DOMAIN-CONTAINING PROTEIN"/>
    <property type="match status" value="1"/>
</dbReference>
<sequence length="231" mass="25518">MMDTDPEFMAILQRQIFGDIFHTADLDDRAREIITIVALATLQTLPQLEAHIHAALNIDVSPVTIRETIYQTAPFIGYPKTLNAIATMNKVFESHEIALPLPSSATTTEDDRFEKGRELQESLYGTEIKGAFASLPAPFNEAIAYHLSATGFGDFETRKDLSVAQRELLIVVILTAHGDVANQLVPHFHGAVKAGNSPEKILAALLQAYPYVGFPRFINAVRIFRETGLLD</sequence>
<dbReference type="Gene3D" id="1.20.1290.10">
    <property type="entry name" value="AhpD-like"/>
    <property type="match status" value="1"/>
</dbReference>
<reference evidence="2 3" key="1">
    <citation type="submission" date="2020-09" db="EMBL/GenBank/DDBJ databases">
        <title>Investigation of environmental microbes.</title>
        <authorList>
            <person name="Ou Y."/>
            <person name="Kang Q."/>
        </authorList>
    </citation>
    <scope>NUCLEOTIDE SEQUENCE [LARGE SCALE GENOMIC DNA]</scope>
    <source>
        <strain evidence="2 3">KJZ-14</strain>
    </source>
</reference>
<dbReference type="KEGG" id="rter:IDM49_07820"/>
<organism evidence="2 3">
    <name type="scientific">Rothia terrae</name>
    <dbReference type="NCBI Taxonomy" id="396015"/>
    <lineage>
        <taxon>Bacteria</taxon>
        <taxon>Bacillati</taxon>
        <taxon>Actinomycetota</taxon>
        <taxon>Actinomycetes</taxon>
        <taxon>Micrococcales</taxon>
        <taxon>Micrococcaceae</taxon>
        <taxon>Rothia</taxon>
    </lineage>
</organism>
<dbReference type="PANTHER" id="PTHR33570">
    <property type="entry name" value="4-CARBOXYMUCONOLACTONE DECARBOXYLASE FAMILY PROTEIN"/>
    <property type="match status" value="1"/>
</dbReference>
<gene>
    <name evidence="2" type="ORF">IDM49_07820</name>
</gene>
<dbReference type="Pfam" id="PF02627">
    <property type="entry name" value="CMD"/>
    <property type="match status" value="2"/>
</dbReference>